<evidence type="ECO:0000256" key="1">
    <source>
        <dbReference type="SAM" id="MobiDB-lite"/>
    </source>
</evidence>
<dbReference type="Proteomes" id="UP000221538">
    <property type="component" value="Unassembled WGS sequence"/>
</dbReference>
<dbReference type="AlphaFoldDB" id="A0A292ZEU9"/>
<proteinExistence type="predicted"/>
<comment type="caution">
    <text evidence="2">The sequence shown here is derived from an EMBL/GenBank/DDBJ whole genome shotgun (WGS) entry which is preliminary data.</text>
</comment>
<evidence type="ECO:0000313" key="3">
    <source>
        <dbReference type="Proteomes" id="UP000221538"/>
    </source>
</evidence>
<gene>
    <name evidence="2" type="ORF">SFOMI_1930</name>
</gene>
<accession>A0A292ZEU9</accession>
<dbReference type="EMBL" id="BEWI01000031">
    <property type="protein sequence ID" value="GAY21390.1"/>
    <property type="molecule type" value="Genomic_DNA"/>
</dbReference>
<feature type="region of interest" description="Disordered" evidence="1">
    <location>
        <begin position="21"/>
        <end position="47"/>
    </location>
</feature>
<name>A0A292ZEU9_SPHSA</name>
<reference evidence="2 3" key="2">
    <citation type="journal article" date="2013" name="Environ. Sci. Technol.">
        <title>The 4-tert-butylphenol-utilizing bacterium Sphingobium fuliginis OMI can degrade bisphenols via phenolic ring hydroxylation and meta-cleavage pathway.</title>
        <authorList>
            <person name="Ogata Y."/>
            <person name="Goda S."/>
            <person name="Toyama T."/>
            <person name="Sei K."/>
            <person name="Ike M."/>
        </authorList>
    </citation>
    <scope>NUCLEOTIDE SEQUENCE [LARGE SCALE GENOMIC DNA]</scope>
    <source>
        <strain evidence="2 3">OMI</strain>
    </source>
</reference>
<protein>
    <submittedName>
        <fullName evidence="2">Uncharacterized protein</fullName>
    </submittedName>
</protein>
<reference evidence="2 3" key="1">
    <citation type="journal article" date="2013" name="Biodegradation">
        <title>Occurrence of 4-tert-butylphenol (4-t-BP) biodegradation in an aquatic sample caused by the presence of Spirodela polyrrhiza and isolation of a 4-t-BP-utilizing bacterium.</title>
        <authorList>
            <person name="Ogata Y."/>
            <person name="Toyama T."/>
            <person name="Yu N."/>
            <person name="Wang X."/>
            <person name="Sei K."/>
            <person name="Ike M."/>
        </authorList>
    </citation>
    <scope>NUCLEOTIDE SEQUENCE [LARGE SCALE GENOMIC DNA]</scope>
    <source>
        <strain evidence="2 3">OMI</strain>
    </source>
</reference>
<sequence length="47" mass="5122">MPQSLFSSSHPVRAELVEAPSFPFEEKCSPSTSSGRTEVVVDANRRA</sequence>
<organism evidence="2 3">
    <name type="scientific">Sphingobium fuliginis (strain ATCC 27551)</name>
    <dbReference type="NCBI Taxonomy" id="336203"/>
    <lineage>
        <taxon>Bacteria</taxon>
        <taxon>Pseudomonadati</taxon>
        <taxon>Pseudomonadota</taxon>
        <taxon>Alphaproteobacteria</taxon>
        <taxon>Sphingomonadales</taxon>
        <taxon>Sphingomonadaceae</taxon>
        <taxon>Sphingobium</taxon>
    </lineage>
</organism>
<evidence type="ECO:0000313" key="2">
    <source>
        <dbReference type="EMBL" id="GAY21390.1"/>
    </source>
</evidence>